<dbReference type="NCBIfam" id="TIGR03866">
    <property type="entry name" value="PQQ_ABC_repeats"/>
    <property type="match status" value="1"/>
</dbReference>
<dbReference type="SUPFAM" id="SSF50974">
    <property type="entry name" value="Nitrous oxide reductase, N-terminal domain"/>
    <property type="match status" value="1"/>
</dbReference>
<feature type="signal peptide" evidence="2">
    <location>
        <begin position="1"/>
        <end position="27"/>
    </location>
</feature>
<accession>A0A933L6Z0</accession>
<protein>
    <submittedName>
        <fullName evidence="4">PQQ-dependent catabolism-associated beta-propeller protein</fullName>
    </submittedName>
</protein>
<organism evidence="4 5">
    <name type="scientific">Devosia nanyangense</name>
    <dbReference type="NCBI Taxonomy" id="1228055"/>
    <lineage>
        <taxon>Bacteria</taxon>
        <taxon>Pseudomonadati</taxon>
        <taxon>Pseudomonadota</taxon>
        <taxon>Alphaproteobacteria</taxon>
        <taxon>Hyphomicrobiales</taxon>
        <taxon>Devosiaceae</taxon>
        <taxon>Devosia</taxon>
    </lineage>
</organism>
<evidence type="ECO:0000256" key="1">
    <source>
        <dbReference type="ARBA" id="ARBA00022729"/>
    </source>
</evidence>
<name>A0A933L6Z0_9HYPH</name>
<proteinExistence type="predicted"/>
<dbReference type="InterPro" id="IPR011045">
    <property type="entry name" value="N2O_reductase_N"/>
</dbReference>
<reference evidence="4" key="1">
    <citation type="submission" date="2020-07" db="EMBL/GenBank/DDBJ databases">
        <title>Huge and variable diversity of episymbiotic CPR bacteria and DPANN archaea in groundwater ecosystems.</title>
        <authorList>
            <person name="He C.Y."/>
            <person name="Keren R."/>
            <person name="Whittaker M."/>
            <person name="Farag I.F."/>
            <person name="Doudna J."/>
            <person name="Cate J.H.D."/>
            <person name="Banfield J.F."/>
        </authorList>
    </citation>
    <scope>NUCLEOTIDE SEQUENCE</scope>
    <source>
        <strain evidence="4">NC_groundwater_1586_Pr3_B-0.1um_66_15</strain>
    </source>
</reference>
<comment type="caution">
    <text evidence="4">The sequence shown here is derived from an EMBL/GenBank/DDBJ whole genome shotgun (WGS) entry which is preliminary data.</text>
</comment>
<sequence length="329" mass="35346">MTVHPRSLLASAAALILALFLTLPAVAAGTGLIFVSTEKGNEIVVLDKDYTIVKRIPTSRRPRDMHFNAAHTLLYVACGDDDSIDVIDVATLEVVDSIPTGPSPEVFAFTGDESAIYVSDEEDSRVERIDLTSRISTQDIPTGAEPEGILVTPDGKTVYATSEVADMVHVIDPASGAVTKNIVVGTRPRRLILTPDGSELWVSCELSSEIDIIDTKTLEIKDSLTFVPPGFREEDVTPVGMAITRDGSKILLSLGRANHIAIIDAHTHDVLKYVLVGKRAWSIDLSKDEKIAIVANGLSDDITIVDMASMSAVKSLPIGRVPHSVVIDD</sequence>
<dbReference type="AlphaFoldDB" id="A0A933L6Z0"/>
<dbReference type="EMBL" id="JACRAF010000057">
    <property type="protein sequence ID" value="MBI4923516.1"/>
    <property type="molecule type" value="Genomic_DNA"/>
</dbReference>
<evidence type="ECO:0000313" key="5">
    <source>
        <dbReference type="Proteomes" id="UP000782610"/>
    </source>
</evidence>
<feature type="domain" description="YNCE-like beta-propeller" evidence="3">
    <location>
        <begin position="33"/>
        <end position="189"/>
    </location>
</feature>
<evidence type="ECO:0000256" key="2">
    <source>
        <dbReference type="SAM" id="SignalP"/>
    </source>
</evidence>
<dbReference type="PANTHER" id="PTHR47197:SF3">
    <property type="entry name" value="DIHYDRO-HEME D1 DEHYDROGENASE"/>
    <property type="match status" value="1"/>
</dbReference>
<dbReference type="InterPro" id="IPR015943">
    <property type="entry name" value="WD40/YVTN_repeat-like_dom_sf"/>
</dbReference>
<dbReference type="NCBIfam" id="TIGR02276">
    <property type="entry name" value="beta_rpt_yvtn"/>
    <property type="match status" value="2"/>
</dbReference>
<dbReference type="Proteomes" id="UP000782610">
    <property type="component" value="Unassembled WGS sequence"/>
</dbReference>
<feature type="chain" id="PRO_5036751115" evidence="2">
    <location>
        <begin position="28"/>
        <end position="329"/>
    </location>
</feature>
<dbReference type="Pfam" id="PF21783">
    <property type="entry name" value="YNCE"/>
    <property type="match status" value="1"/>
</dbReference>
<evidence type="ECO:0000259" key="3">
    <source>
        <dbReference type="Pfam" id="PF21783"/>
    </source>
</evidence>
<gene>
    <name evidence="4" type="ORF">HY834_17390</name>
</gene>
<keyword evidence="1 2" id="KW-0732">Signal</keyword>
<dbReference type="PANTHER" id="PTHR47197">
    <property type="entry name" value="PROTEIN NIRF"/>
    <property type="match status" value="1"/>
</dbReference>
<dbReference type="Gene3D" id="2.130.10.10">
    <property type="entry name" value="YVTN repeat-like/Quinoprotein amine dehydrogenase"/>
    <property type="match status" value="3"/>
</dbReference>
<dbReference type="InterPro" id="IPR048433">
    <property type="entry name" value="YNCE-like_beta-prop"/>
</dbReference>
<evidence type="ECO:0000313" key="4">
    <source>
        <dbReference type="EMBL" id="MBI4923516.1"/>
    </source>
</evidence>
<dbReference type="InterPro" id="IPR011964">
    <property type="entry name" value="YVTN_b-propeller_repeat"/>
</dbReference>
<dbReference type="InterPro" id="IPR051200">
    <property type="entry name" value="Host-pathogen_enzymatic-act"/>
</dbReference>
<dbReference type="InterPro" id="IPR022456">
    <property type="entry name" value="PQQ_b_propeller"/>
</dbReference>